<dbReference type="SMART" id="SM00054">
    <property type="entry name" value="EFh"/>
    <property type="match status" value="3"/>
</dbReference>
<dbReference type="PROSITE" id="PS50222">
    <property type="entry name" value="EF_HAND_2"/>
    <property type="match status" value="2"/>
</dbReference>
<dbReference type="PANTHER" id="PTHR23048">
    <property type="entry name" value="MYOSIN LIGHT CHAIN 1, 3"/>
    <property type="match status" value="1"/>
</dbReference>
<evidence type="ECO:0000256" key="1">
    <source>
        <dbReference type="ARBA" id="ARBA00022737"/>
    </source>
</evidence>
<evidence type="ECO:0000259" key="3">
    <source>
        <dbReference type="PROSITE" id="PS50222"/>
    </source>
</evidence>
<keyword evidence="2" id="KW-0106">Calcium</keyword>
<name>A0A7S0RWE2_9CHLO</name>
<feature type="domain" description="EF-hand" evidence="3">
    <location>
        <begin position="24"/>
        <end position="59"/>
    </location>
</feature>
<organism evidence="4">
    <name type="scientific">Pyramimonas obovata</name>
    <dbReference type="NCBI Taxonomy" id="1411642"/>
    <lineage>
        <taxon>Eukaryota</taxon>
        <taxon>Viridiplantae</taxon>
        <taxon>Chlorophyta</taxon>
        <taxon>Pyramimonadophyceae</taxon>
        <taxon>Pyramimonadales</taxon>
        <taxon>Pyramimonadaceae</taxon>
        <taxon>Pyramimonas</taxon>
        <taxon>Pyramimonas incertae sedis</taxon>
    </lineage>
</organism>
<dbReference type="FunFam" id="1.10.238.10:FF:000527">
    <property type="entry name" value="Calmodulin-3"/>
    <property type="match status" value="1"/>
</dbReference>
<dbReference type="InterPro" id="IPR002048">
    <property type="entry name" value="EF_hand_dom"/>
</dbReference>
<dbReference type="GO" id="GO:0005509">
    <property type="term" value="F:calcium ion binding"/>
    <property type="evidence" value="ECO:0007669"/>
    <property type="project" value="InterPro"/>
</dbReference>
<dbReference type="PROSITE" id="PS00018">
    <property type="entry name" value="EF_HAND_1"/>
    <property type="match status" value="2"/>
</dbReference>
<dbReference type="Gene3D" id="1.10.238.10">
    <property type="entry name" value="EF-hand"/>
    <property type="match status" value="2"/>
</dbReference>
<dbReference type="InterPro" id="IPR050230">
    <property type="entry name" value="CALM/Myosin/TropC-like"/>
</dbReference>
<proteinExistence type="predicted"/>
<dbReference type="InterPro" id="IPR011992">
    <property type="entry name" value="EF-hand-dom_pair"/>
</dbReference>
<keyword evidence="1" id="KW-0677">Repeat</keyword>
<evidence type="ECO:0000256" key="2">
    <source>
        <dbReference type="ARBA" id="ARBA00022837"/>
    </source>
</evidence>
<dbReference type="AlphaFoldDB" id="A0A7S0RWE2"/>
<reference evidence="4" key="1">
    <citation type="submission" date="2021-01" db="EMBL/GenBank/DDBJ databases">
        <authorList>
            <person name="Corre E."/>
            <person name="Pelletier E."/>
            <person name="Niang G."/>
            <person name="Scheremetjew M."/>
            <person name="Finn R."/>
            <person name="Kale V."/>
            <person name="Holt S."/>
            <person name="Cochrane G."/>
            <person name="Meng A."/>
            <person name="Brown T."/>
            <person name="Cohen L."/>
        </authorList>
    </citation>
    <scope>NUCLEOTIDE SEQUENCE</scope>
    <source>
        <strain evidence="4">CCMP722</strain>
    </source>
</reference>
<accession>A0A7S0RWE2</accession>
<feature type="domain" description="EF-hand" evidence="3">
    <location>
        <begin position="101"/>
        <end position="136"/>
    </location>
</feature>
<dbReference type="SUPFAM" id="SSF47473">
    <property type="entry name" value="EF-hand"/>
    <property type="match status" value="1"/>
</dbReference>
<dbReference type="GO" id="GO:0016460">
    <property type="term" value="C:myosin II complex"/>
    <property type="evidence" value="ECO:0007669"/>
    <property type="project" value="TreeGrafter"/>
</dbReference>
<gene>
    <name evidence="4" type="ORF">POBO1169_LOCUS18996</name>
</gene>
<evidence type="ECO:0000313" key="4">
    <source>
        <dbReference type="EMBL" id="CAD8689194.1"/>
    </source>
</evidence>
<dbReference type="EMBL" id="HBFA01037956">
    <property type="protein sequence ID" value="CAD8689194.1"/>
    <property type="molecule type" value="Transcribed_RNA"/>
</dbReference>
<protein>
    <recommendedName>
        <fullName evidence="3">EF-hand domain-containing protein</fullName>
    </recommendedName>
</protein>
<dbReference type="CDD" id="cd00051">
    <property type="entry name" value="EFh"/>
    <property type="match status" value="1"/>
</dbReference>
<dbReference type="PANTHER" id="PTHR23048:SF0">
    <property type="entry name" value="CALMODULIN LIKE 3"/>
    <property type="match status" value="1"/>
</dbReference>
<sequence length="172" mass="19397">MASNTCSASGGRNMTFKGQTWGDNHLAELRDKFSLFDTDADGYLSVQELKDLLTQMDFQNPTSKHIDNMLKQAGLDKKDQIDFPELLMLVTVQMNILEEMNDEDQLHDALQLFDKDKNGQIDLAELTNVVGKVGSKISAKDMSVFLKRLEEDTTDGKVSMDDFIRLMRLAAE</sequence>
<dbReference type="Pfam" id="PF13499">
    <property type="entry name" value="EF-hand_7"/>
    <property type="match status" value="2"/>
</dbReference>
<dbReference type="InterPro" id="IPR018247">
    <property type="entry name" value="EF_Hand_1_Ca_BS"/>
</dbReference>